<dbReference type="Proteomes" id="UP000288168">
    <property type="component" value="Unassembled WGS sequence"/>
</dbReference>
<dbReference type="Pfam" id="PF01636">
    <property type="entry name" value="APH"/>
    <property type="match status" value="1"/>
</dbReference>
<evidence type="ECO:0000259" key="2">
    <source>
        <dbReference type="Pfam" id="PF06985"/>
    </source>
</evidence>
<accession>A0A428P8T8</accession>
<feature type="domain" description="Heterokaryon incompatibility" evidence="2">
    <location>
        <begin position="29"/>
        <end position="181"/>
    </location>
</feature>
<dbReference type="EMBL" id="NKCI01000179">
    <property type="protein sequence ID" value="RSL49472.1"/>
    <property type="molecule type" value="Genomic_DNA"/>
</dbReference>
<protein>
    <recommendedName>
        <fullName evidence="5">Heterokaryon incompatibility domain-containing protein</fullName>
    </recommendedName>
</protein>
<dbReference type="OrthoDB" id="5125733at2759"/>
<dbReference type="PANTHER" id="PTHR33112">
    <property type="entry name" value="DOMAIN PROTEIN, PUTATIVE-RELATED"/>
    <property type="match status" value="1"/>
</dbReference>
<sequence>MPKRLICISQNQAGFSLRLVETEGLRNLYCALSYCWGGDQTTKATKNTLAQLKAGIDFHKLPATLQDAITATHGLGLRYLFVDSLCILQDDDKDMHIQISQMSEIYSEAAITILASRAKAVNFRFLHKHESSIPRAYSDTLFKMSLRCPNGELGSVVVLGNRHMPNRVSGPLSSRGWAFQENLLSARTLNYEDKHTIWRCSTISNLNDGWLRTGNLLPYAGFESVPKVLCPRSAIKATEETEHSDERPDLFQQWHGLLEEYSRLELSISSDKLPAISTIATRIGSALGDEYLAGIWKSRLPQDLLWHGNHNCPRPKEYRAPSWSWAAIDGYTFQIEASNRPFSLEVLECHTELESPTAPYGAVKGGHLVVRGRLRRAILSGIKMHVTQLGVPNAFHIVEPGLEGAEALIPMNFDANCYPIRVEDHPTNLLVRLPCPNQTIAPTEKTLAEAATAAFIHQHTQLPVPKALHYGDDPEIGPFMIIPDLGTRRSMSGALEAPRDDPNDTPVLDPNISEDKLRCLYSKLARCVLQLTQPTFPRLGALVETGPGSFSALGRPITLNMNNMVQLSNVPKSIFPSQGTTYETADEWYVVLAEMQMATLVFQHNDMVSSEDDCRNKYVARQLFLRLAKQGRLSKFGFSDDEWSVSSRHSRATLPSPDNSASFRLWCDDFRPVNVLVDQDDEILGVIDWEFAYAAPSQFALDPPWWLLLDVPEMWDDGIEDWASVYQRRLKTWLSAMEQTERDTSPVSLPLSAYMRESWATGRFWLSYAARKSWAFDTIFWKYLDERFFGEREKDIPKEALWKTRVQLLNEDERAAMEPLVQTKMEESQTRVLVDWDAEEAKGHLSSFLFD</sequence>
<reference evidence="3 4" key="1">
    <citation type="submission" date="2017-06" db="EMBL/GenBank/DDBJ databases">
        <title>Comparative genomic analysis of Ambrosia Fusariam Clade fungi.</title>
        <authorList>
            <person name="Stajich J.E."/>
            <person name="Carrillo J."/>
            <person name="Kijimoto T."/>
            <person name="Eskalen A."/>
            <person name="O'Donnell K."/>
            <person name="Kasson M."/>
        </authorList>
    </citation>
    <scope>NUCLEOTIDE SEQUENCE [LARGE SCALE GENOMIC DNA]</scope>
    <source>
        <strain evidence="3 4">NRRL62584</strain>
    </source>
</reference>
<dbReference type="InterPro" id="IPR010730">
    <property type="entry name" value="HET"/>
</dbReference>
<evidence type="ECO:0000259" key="1">
    <source>
        <dbReference type="Pfam" id="PF01636"/>
    </source>
</evidence>
<dbReference type="InterPro" id="IPR002575">
    <property type="entry name" value="Aminoglycoside_PTrfase"/>
</dbReference>
<evidence type="ECO:0008006" key="5">
    <source>
        <dbReference type="Google" id="ProtNLM"/>
    </source>
</evidence>
<proteinExistence type="predicted"/>
<evidence type="ECO:0000313" key="3">
    <source>
        <dbReference type="EMBL" id="RSL49472.1"/>
    </source>
</evidence>
<name>A0A428P8T8_9HYPO</name>
<dbReference type="PANTHER" id="PTHR33112:SF16">
    <property type="entry name" value="HETEROKARYON INCOMPATIBILITY DOMAIN-CONTAINING PROTEIN"/>
    <property type="match status" value="1"/>
</dbReference>
<dbReference type="InterPro" id="IPR011009">
    <property type="entry name" value="Kinase-like_dom_sf"/>
</dbReference>
<feature type="domain" description="Aminoglycoside phosphotransferase" evidence="1">
    <location>
        <begin position="620"/>
        <end position="698"/>
    </location>
</feature>
<organism evidence="3 4">
    <name type="scientific">Fusarium duplospermum</name>
    <dbReference type="NCBI Taxonomy" id="1325734"/>
    <lineage>
        <taxon>Eukaryota</taxon>
        <taxon>Fungi</taxon>
        <taxon>Dikarya</taxon>
        <taxon>Ascomycota</taxon>
        <taxon>Pezizomycotina</taxon>
        <taxon>Sordariomycetes</taxon>
        <taxon>Hypocreomycetidae</taxon>
        <taxon>Hypocreales</taxon>
        <taxon>Nectriaceae</taxon>
        <taxon>Fusarium</taxon>
        <taxon>Fusarium solani species complex</taxon>
    </lineage>
</organism>
<dbReference type="Pfam" id="PF06985">
    <property type="entry name" value="HET"/>
    <property type="match status" value="1"/>
</dbReference>
<dbReference type="SUPFAM" id="SSF56112">
    <property type="entry name" value="Protein kinase-like (PK-like)"/>
    <property type="match status" value="1"/>
</dbReference>
<comment type="caution">
    <text evidence="3">The sequence shown here is derived from an EMBL/GenBank/DDBJ whole genome shotgun (WGS) entry which is preliminary data.</text>
</comment>
<keyword evidence="4" id="KW-1185">Reference proteome</keyword>
<evidence type="ECO:0000313" key="4">
    <source>
        <dbReference type="Proteomes" id="UP000288168"/>
    </source>
</evidence>
<dbReference type="AlphaFoldDB" id="A0A428P8T8"/>
<gene>
    <name evidence="3" type="ORF">CEP54_012406</name>
</gene>